<comment type="caution">
    <text evidence="9">The sequence shown here is derived from an EMBL/GenBank/DDBJ whole genome shotgun (WGS) entry which is preliminary data.</text>
</comment>
<dbReference type="InterPro" id="IPR014748">
    <property type="entry name" value="Enoyl-CoA_hydra_C"/>
</dbReference>
<keyword evidence="10" id="KW-1185">Reference proteome</keyword>
<evidence type="ECO:0000313" key="10">
    <source>
        <dbReference type="Proteomes" id="UP001204000"/>
    </source>
</evidence>
<dbReference type="Pfam" id="PF00378">
    <property type="entry name" value="ECH_1"/>
    <property type="match status" value="1"/>
</dbReference>
<dbReference type="RefSeq" id="WP_253579483.1">
    <property type="nucleotide sequence ID" value="NZ_JAMFTQ010000021.1"/>
</dbReference>
<dbReference type="PROSITE" id="PS00166">
    <property type="entry name" value="ENOYL_COA_HYDRATASE"/>
    <property type="match status" value="1"/>
</dbReference>
<dbReference type="Proteomes" id="UP001204000">
    <property type="component" value="Unassembled WGS sequence"/>
</dbReference>
<organism evidence="9 10">
    <name type="scientific">Corynebacterium stercoris</name>
    <dbReference type="NCBI Taxonomy" id="2943490"/>
    <lineage>
        <taxon>Bacteria</taxon>
        <taxon>Bacillati</taxon>
        <taxon>Actinomycetota</taxon>
        <taxon>Actinomycetes</taxon>
        <taxon>Mycobacteriales</taxon>
        <taxon>Corynebacteriaceae</taxon>
        <taxon>Corynebacterium</taxon>
    </lineage>
</organism>
<comment type="similarity">
    <text evidence="2 8">Belongs to the enoyl-CoA hydratase/isomerase family.</text>
</comment>
<dbReference type="Gene3D" id="1.10.12.10">
    <property type="entry name" value="Lyase 2-enoyl-coa Hydratase, Chain A, domain 2"/>
    <property type="match status" value="1"/>
</dbReference>
<keyword evidence="4" id="KW-0443">Lipid metabolism</keyword>
<comment type="function">
    <text evidence="1">Could possibly oxidize fatty acids using specific components.</text>
</comment>
<protein>
    <submittedName>
        <fullName evidence="9">Crotonase/enoyl-CoA hydratase family protein</fullName>
    </submittedName>
</protein>
<evidence type="ECO:0000256" key="6">
    <source>
        <dbReference type="ARBA" id="ARBA00023709"/>
    </source>
</evidence>
<dbReference type="Gene3D" id="3.90.226.10">
    <property type="entry name" value="2-enoyl-CoA Hydratase, Chain A, domain 1"/>
    <property type="match status" value="1"/>
</dbReference>
<keyword evidence="5" id="KW-0456">Lyase</keyword>
<evidence type="ECO:0000256" key="4">
    <source>
        <dbReference type="ARBA" id="ARBA00023098"/>
    </source>
</evidence>
<dbReference type="NCBIfam" id="NF006100">
    <property type="entry name" value="PRK08252.1"/>
    <property type="match status" value="1"/>
</dbReference>
<gene>
    <name evidence="9" type="ORF">M5J20_10805</name>
</gene>
<evidence type="ECO:0000256" key="2">
    <source>
        <dbReference type="ARBA" id="ARBA00005254"/>
    </source>
</evidence>
<comment type="catalytic activity">
    <reaction evidence="7">
        <text>a 4-saturated-(3S)-3-hydroxyacyl-CoA = a (3E)-enoyl-CoA + H2O</text>
        <dbReference type="Rhea" id="RHEA:20724"/>
        <dbReference type="ChEBI" id="CHEBI:15377"/>
        <dbReference type="ChEBI" id="CHEBI:58521"/>
        <dbReference type="ChEBI" id="CHEBI:137480"/>
        <dbReference type="EC" id="4.2.1.17"/>
    </reaction>
</comment>
<evidence type="ECO:0000256" key="1">
    <source>
        <dbReference type="ARBA" id="ARBA00002994"/>
    </source>
</evidence>
<evidence type="ECO:0000313" key="9">
    <source>
        <dbReference type="EMBL" id="MCP1388663.1"/>
    </source>
</evidence>
<proteinExistence type="inferred from homology"/>
<sequence length="270" mass="28699">MTDTTQPAALYEVDGHVATITLNRPNAMNAVNAELSTAVGDALEQANNDPNVFVIIITGAGEKAFCAGADLKQIAAGNPIDHPEHPEWGFGGITQHWSDKPVIAAINGFALGGGFEIAVSCDLIVAAETAKFGLPEVKRGLLAGAGGVVRTARQIPLRRALELVLTGEFISAEQALEWGLINRVVPAEQVLATARELAEIISQNAPLSVQWSKAGVHKATSAGSDWNKDWSGIDPWQLNDELWDTIVKTNDAMEGATAFAEKREPKWSGS</sequence>
<evidence type="ECO:0000256" key="8">
    <source>
        <dbReference type="RuleBase" id="RU003707"/>
    </source>
</evidence>
<dbReference type="InterPro" id="IPR018376">
    <property type="entry name" value="Enoyl-CoA_hyd/isom_CS"/>
</dbReference>
<dbReference type="EMBL" id="JAMFTQ010000021">
    <property type="protein sequence ID" value="MCP1388663.1"/>
    <property type="molecule type" value="Genomic_DNA"/>
</dbReference>
<keyword evidence="3" id="KW-0276">Fatty acid metabolism</keyword>
<dbReference type="SUPFAM" id="SSF52096">
    <property type="entry name" value="ClpP/crotonase"/>
    <property type="match status" value="1"/>
</dbReference>
<dbReference type="InterPro" id="IPR001753">
    <property type="entry name" value="Enoyl-CoA_hydra/iso"/>
</dbReference>
<dbReference type="PANTHER" id="PTHR11941:SF169">
    <property type="entry name" value="(7AS)-7A-METHYL-1,5-DIOXO-2,3,5,6,7,7A-HEXAHYDRO-1H-INDENE-CARBOXYL-COA HYDROLASE"/>
    <property type="match status" value="1"/>
</dbReference>
<evidence type="ECO:0000256" key="3">
    <source>
        <dbReference type="ARBA" id="ARBA00022832"/>
    </source>
</evidence>
<name>A0ABT1G6G6_9CORY</name>
<dbReference type="InterPro" id="IPR029045">
    <property type="entry name" value="ClpP/crotonase-like_dom_sf"/>
</dbReference>
<evidence type="ECO:0000256" key="5">
    <source>
        <dbReference type="ARBA" id="ARBA00023239"/>
    </source>
</evidence>
<dbReference type="PANTHER" id="PTHR11941">
    <property type="entry name" value="ENOYL-COA HYDRATASE-RELATED"/>
    <property type="match status" value="1"/>
</dbReference>
<accession>A0ABT1G6G6</accession>
<comment type="catalytic activity">
    <reaction evidence="6">
        <text>a (3S)-3-hydroxyacyl-CoA = a (2E)-enoyl-CoA + H2O</text>
        <dbReference type="Rhea" id="RHEA:16105"/>
        <dbReference type="ChEBI" id="CHEBI:15377"/>
        <dbReference type="ChEBI" id="CHEBI:57318"/>
        <dbReference type="ChEBI" id="CHEBI:58856"/>
        <dbReference type="EC" id="4.2.1.17"/>
    </reaction>
</comment>
<dbReference type="CDD" id="cd06558">
    <property type="entry name" value="crotonase-like"/>
    <property type="match status" value="1"/>
</dbReference>
<evidence type="ECO:0000256" key="7">
    <source>
        <dbReference type="ARBA" id="ARBA00023717"/>
    </source>
</evidence>
<reference evidence="9" key="1">
    <citation type="submission" date="2022-05" db="EMBL/GenBank/DDBJ databases">
        <title>Corynebacterium sp. TA-R-1 sp. nov., isolated from human feces.</title>
        <authorList>
            <person name="Shamsuzzaman M."/>
            <person name="Dahal R.H."/>
        </authorList>
    </citation>
    <scope>NUCLEOTIDE SEQUENCE</scope>
    <source>
        <strain evidence="9">TA-R-1</strain>
    </source>
</reference>